<dbReference type="RefSeq" id="WP_211277540.1">
    <property type="nucleotide sequence ID" value="NZ_MWWU01000004.1"/>
</dbReference>
<dbReference type="EMBL" id="MWWU01000004">
    <property type="protein sequence ID" value="OZG55178.1"/>
    <property type="molecule type" value="Genomic_DNA"/>
</dbReference>
<gene>
    <name evidence="2" type="ORF">AEAE_1156</name>
</gene>
<organism evidence="2 3">
    <name type="scientific">Aeriscardovia aeriphila</name>
    <dbReference type="NCBI Taxonomy" id="218139"/>
    <lineage>
        <taxon>Bacteria</taxon>
        <taxon>Bacillati</taxon>
        <taxon>Actinomycetota</taxon>
        <taxon>Actinomycetes</taxon>
        <taxon>Bifidobacteriales</taxon>
        <taxon>Bifidobacteriaceae</taxon>
        <taxon>Aeriscardovia</taxon>
    </lineage>
</organism>
<proteinExistence type="predicted"/>
<dbReference type="GO" id="GO:0009100">
    <property type="term" value="P:glycoprotein metabolic process"/>
    <property type="evidence" value="ECO:0007669"/>
    <property type="project" value="UniProtKB-ARBA"/>
</dbReference>
<dbReference type="AlphaFoldDB" id="A0A261F7X1"/>
<evidence type="ECO:0000259" key="1">
    <source>
        <dbReference type="Pfam" id="PF04991"/>
    </source>
</evidence>
<reference evidence="2 3" key="1">
    <citation type="journal article" date="2017" name="BMC Genomics">
        <title>Comparative genomic and phylogenomic analyses of the Bifidobacteriaceae family.</title>
        <authorList>
            <person name="Lugli G.A."/>
            <person name="Milani C."/>
            <person name="Turroni F."/>
            <person name="Duranti S."/>
            <person name="Mancabelli L."/>
            <person name="Mangifesta M."/>
            <person name="Ferrario C."/>
            <person name="Modesto M."/>
            <person name="Mattarelli P."/>
            <person name="Jiri K."/>
            <person name="van Sinderen D."/>
            <person name="Ventura M."/>
        </authorList>
    </citation>
    <scope>NUCLEOTIDE SEQUENCE [LARGE SCALE GENOMIC DNA]</scope>
    <source>
        <strain evidence="2 3">LMG 21773</strain>
    </source>
</reference>
<dbReference type="Proteomes" id="UP000228976">
    <property type="component" value="Unassembled WGS sequence"/>
</dbReference>
<dbReference type="PANTHER" id="PTHR43404:SF2">
    <property type="entry name" value="LIPOPOLYSACCHARIDE CHOLINEPHOSPHOTRANSFERASE LICD"/>
    <property type="match status" value="1"/>
</dbReference>
<dbReference type="Pfam" id="PF04991">
    <property type="entry name" value="LicD"/>
    <property type="match status" value="1"/>
</dbReference>
<comment type="caution">
    <text evidence="2">The sequence shown here is derived from an EMBL/GenBank/DDBJ whole genome shotgun (WGS) entry which is preliminary data.</text>
</comment>
<dbReference type="InterPro" id="IPR007074">
    <property type="entry name" value="LicD/FKTN/FKRP_NTP_transf"/>
</dbReference>
<accession>A0A261F7X1</accession>
<protein>
    <submittedName>
        <fullName evidence="2">LicD family</fullName>
    </submittedName>
</protein>
<evidence type="ECO:0000313" key="2">
    <source>
        <dbReference type="EMBL" id="OZG55178.1"/>
    </source>
</evidence>
<feature type="domain" description="LicD/FKTN/FKRP nucleotidyltransferase" evidence="1">
    <location>
        <begin position="122"/>
        <end position="341"/>
    </location>
</feature>
<keyword evidence="3" id="KW-1185">Reference proteome</keyword>
<name>A0A261F7X1_9BIFI</name>
<sequence>MGFLSQMKKLLPVSSRSFHRHEEVSEANQQKLLHRLDEISNQIAGLHESQDDIRNRVIWQDGEANYRLERFQYLFWQLYRHEGESEEAAKIRFFHSLTPHGDNLMLMQDAGAALLHHFADICKRNNLLYWANGGTLLGAVRHGNFVPWDDDIDVYMPSDQLLKLKKIITEQEPQFRIRVMWDWIAACRQIRFMTSDPNCPAFVDIFPVYWVSSNPQTSGDKAVQARLDFQEKLWDTFASTSWATSSNYDDHLIPDDDSPLAQRLREFLAAAQKKLGQSVTFVDSEQKASGFVRGIENIPEPHPAHPYPKKDWVDIHPIKFRDFTLSAPSLDVTKTFLERTYGDWLSLPRDMFEMQNHRHFASITESQETRESLTRLIDSAQSLD</sequence>
<dbReference type="InterPro" id="IPR052942">
    <property type="entry name" value="LPS_cholinephosphotransferase"/>
</dbReference>
<dbReference type="PANTHER" id="PTHR43404">
    <property type="entry name" value="LIPOPOLYSACCHARIDE CHOLINEPHOSPHOTRANSFERASE LICD"/>
    <property type="match status" value="1"/>
</dbReference>
<evidence type="ECO:0000313" key="3">
    <source>
        <dbReference type="Proteomes" id="UP000228976"/>
    </source>
</evidence>